<keyword evidence="9" id="KW-0507">mRNA processing</keyword>
<evidence type="ECO:0000256" key="3">
    <source>
        <dbReference type="ARBA" id="ARBA00004324"/>
    </source>
</evidence>
<feature type="region of interest" description="Disordered" evidence="18">
    <location>
        <begin position="1"/>
        <end position="181"/>
    </location>
</feature>
<feature type="compositionally biased region" description="Pro residues" evidence="18">
    <location>
        <begin position="838"/>
        <end position="871"/>
    </location>
</feature>
<keyword evidence="15" id="KW-0508">mRNA splicing</keyword>
<evidence type="ECO:0000256" key="8">
    <source>
        <dbReference type="ARBA" id="ARBA00022490"/>
    </source>
</evidence>
<evidence type="ECO:0000256" key="14">
    <source>
        <dbReference type="ARBA" id="ARBA00023161"/>
    </source>
</evidence>
<evidence type="ECO:0000256" key="11">
    <source>
        <dbReference type="ARBA" id="ARBA00022816"/>
    </source>
</evidence>
<gene>
    <name evidence="20" type="ORF">ElyMa_006317400</name>
</gene>
<dbReference type="GO" id="GO:0016607">
    <property type="term" value="C:nuclear speck"/>
    <property type="evidence" value="ECO:0007669"/>
    <property type="project" value="UniProtKB-SubCell"/>
</dbReference>
<feature type="compositionally biased region" description="Basic and acidic residues" evidence="18">
    <location>
        <begin position="219"/>
        <end position="228"/>
    </location>
</feature>
<keyword evidence="10" id="KW-0747">Spliceosome</keyword>
<dbReference type="GO" id="GO:0010494">
    <property type="term" value="C:cytoplasmic stress granule"/>
    <property type="evidence" value="ECO:0007669"/>
    <property type="project" value="UniProtKB-SubCell"/>
</dbReference>
<comment type="caution">
    <text evidence="20">The sequence shown here is derived from an EMBL/GenBank/DDBJ whole genome shotgun (WGS) entry which is preliminary data.</text>
</comment>
<sequence>MSSNTTSTSGTAGSGKGRRRRRLDDEGEDGAIENRDPGTAARPSECESEGEGPDIEILSLLSSSGSELSEYESAIESADQEEETEEGSETETETGSETESGSETETEGGDVYTDEEGLDQERQSGDGEEQPDNEKPDDDEDKKNPAYVPRRGAFYEHDFRQGDEGPEGQEAEPTQEPAKPVKKLWQEEGKWAHDRYIDDLQAPKSTEELIAIYGYDIRAADKPPEAPLKKPGSGGPRGRRDRSFQDFVPRMAVIDTTEDGVDSVPNLGGENFIPYNNSGRQGGTRGDSERGRRGGPRGRGRGGYRNTDVEHNNYRNRQESGGSGGQFNDGPSQDARVSDGRYQNSSSGVNDFPSLQESTQHRERRGEQRSKGYDRLRQEPDFGDDRRDWGQGQQESRGGGLNRRGRFGDNGGGGGRGSFSNSQDVRSGGNDNWRSSNQGYNQDRGRGGGGRRGAFRQDSGGRGAQEENWRSPNDSRGNFNKGDFRRDERDSRFADHGNRGSPRMGNSGDYRGPQSDRQDNYRHGRSYEQPPRYQHTKQEFTNTSMRLAEDRSGPTQRSSMEGKKQENIVALNSNTKESSDISKNVVVSSSHEKGQREKVQTINVTITSTTTEKKSYAKERRAKGALSEGAMLGGVTDVKQVGPTMTSQSGGQYQQPHTGAGKQDIGSTPAAAGVQVHQGKRYSSQRQQAIANRPFTEPPPPTATETSGTKLYNPAMPPPPFFPRDQSAAAGKSVPPPNMQQAALPSVGVPDPSRFTPTMLPPVTVPLQYPLPVSNAGLALPPNAAGAGGVTVNPAIFQQAAHRPPSQGGNLPAPPPPGTPIMAPPFLPAGVIYSGSPRVPPPHNASQAPPFPMPLAYTSPPPQAPVAPPSAQPGVPQQTAPATSQPQHKVYRGDITYYAPELQQPPRVQQQKRPKAAIPIIDPQVIREQKKRESQARLEKAERSEPVPPSQVTTQSNLGQDKQADTSQGTKPQPSRSAPTTKEMPNPAASIDSSQIDQKPLPHPTTTNQESNAPEKDDGKNSGTKQEGNLEKAAVDTNSSPASDVAVEPSVKLESNNAKDIPEPVSTVKPVVENANVSIVAVDSRPPLTIVQSFNDPPVDVVGKGIAALDLKKENSSASNAVDASTSDKTKDAVQSVEDSSSS</sequence>
<dbReference type="GO" id="GO:0006397">
    <property type="term" value="P:mRNA processing"/>
    <property type="evidence" value="ECO:0007669"/>
    <property type="project" value="UniProtKB-KW"/>
</dbReference>
<feature type="region of interest" description="Disordered" evidence="18">
    <location>
        <begin position="219"/>
        <end position="755"/>
    </location>
</feature>
<evidence type="ECO:0000313" key="20">
    <source>
        <dbReference type="EMBL" id="GFR97172.1"/>
    </source>
</evidence>
<keyword evidence="8" id="KW-0963">Cytoplasm</keyword>
<feature type="compositionally biased region" description="Basic and acidic residues" evidence="18">
    <location>
        <begin position="590"/>
        <end position="599"/>
    </location>
</feature>
<feature type="compositionally biased region" description="Basic and acidic residues" evidence="18">
    <location>
        <begin position="307"/>
        <end position="318"/>
    </location>
</feature>
<keyword evidence="16" id="KW-0539">Nucleus</keyword>
<evidence type="ECO:0000256" key="9">
    <source>
        <dbReference type="ARBA" id="ARBA00022664"/>
    </source>
</evidence>
<feature type="compositionally biased region" description="Basic and acidic residues" evidence="18">
    <location>
        <begin position="514"/>
        <end position="526"/>
    </location>
</feature>
<dbReference type="GO" id="GO:0035145">
    <property type="term" value="C:exon-exon junction complex"/>
    <property type="evidence" value="ECO:0007669"/>
    <property type="project" value="InterPro"/>
</dbReference>
<keyword evidence="11" id="KW-0509">mRNA transport</keyword>
<comment type="similarity">
    <text evidence="5">Belongs to the CASC3 family.</text>
</comment>
<feature type="compositionally biased region" description="Basic and acidic residues" evidence="18">
    <location>
        <begin position="925"/>
        <end position="945"/>
    </location>
</feature>
<feature type="compositionally biased region" description="Low complexity" evidence="18">
    <location>
        <begin position="56"/>
        <end position="72"/>
    </location>
</feature>
<dbReference type="EMBL" id="BMAT01012689">
    <property type="protein sequence ID" value="GFR97172.1"/>
    <property type="molecule type" value="Genomic_DNA"/>
</dbReference>
<evidence type="ECO:0000259" key="19">
    <source>
        <dbReference type="SMART" id="SM01044"/>
    </source>
</evidence>
<feature type="compositionally biased region" description="Low complexity" evidence="18">
    <location>
        <begin position="872"/>
        <end position="887"/>
    </location>
</feature>
<keyword evidence="21" id="KW-1185">Reference proteome</keyword>
<keyword evidence="13" id="KW-0694">RNA-binding</keyword>
<evidence type="ECO:0000256" key="7">
    <source>
        <dbReference type="ARBA" id="ARBA00022448"/>
    </source>
</evidence>
<evidence type="ECO:0000256" key="18">
    <source>
        <dbReference type="SAM" id="MobiDB-lite"/>
    </source>
</evidence>
<protein>
    <recommendedName>
        <fullName evidence="6">Protein CASC3</fullName>
    </recommendedName>
</protein>
<dbReference type="GO" id="GO:0003729">
    <property type="term" value="F:mRNA binding"/>
    <property type="evidence" value="ECO:0007669"/>
    <property type="project" value="InterPro"/>
</dbReference>
<evidence type="ECO:0000256" key="1">
    <source>
        <dbReference type="ARBA" id="ARBA00004210"/>
    </source>
</evidence>
<evidence type="ECO:0000313" key="21">
    <source>
        <dbReference type="Proteomes" id="UP000762676"/>
    </source>
</evidence>
<dbReference type="AlphaFoldDB" id="A0AAV4HIH2"/>
<feature type="domain" description="Btz" evidence="19">
    <location>
        <begin position="117"/>
        <end position="222"/>
    </location>
</feature>
<dbReference type="Pfam" id="PF09405">
    <property type="entry name" value="Btz"/>
    <property type="match status" value="1"/>
</dbReference>
<feature type="compositionally biased region" description="Polar residues" evidence="18">
    <location>
        <begin position="643"/>
        <end position="657"/>
    </location>
</feature>
<feature type="compositionally biased region" description="Basic and acidic residues" evidence="18">
    <location>
        <begin position="482"/>
        <end position="498"/>
    </location>
</feature>
<accession>A0AAV4HIH2</accession>
<evidence type="ECO:0000256" key="16">
    <source>
        <dbReference type="ARBA" id="ARBA00023242"/>
    </source>
</evidence>
<dbReference type="SMART" id="SM01044">
    <property type="entry name" value="Btz"/>
    <property type="match status" value="1"/>
</dbReference>
<feature type="compositionally biased region" description="Basic residues" evidence="18">
    <location>
        <begin position="293"/>
        <end position="302"/>
    </location>
</feature>
<feature type="compositionally biased region" description="Polar residues" evidence="18">
    <location>
        <begin position="570"/>
        <end position="589"/>
    </location>
</feature>
<feature type="compositionally biased region" description="Basic and acidic residues" evidence="18">
    <location>
        <begin position="359"/>
        <end position="389"/>
    </location>
</feature>
<evidence type="ECO:0000256" key="13">
    <source>
        <dbReference type="ARBA" id="ARBA00022884"/>
    </source>
</evidence>
<feature type="compositionally biased region" description="Low complexity" evidence="18">
    <location>
        <begin position="1"/>
        <end position="11"/>
    </location>
</feature>
<keyword evidence="12" id="KW-0810">Translation regulation</keyword>
<feature type="compositionally biased region" description="Polar residues" evidence="18">
    <location>
        <begin position="950"/>
        <end position="980"/>
    </location>
</feature>
<dbReference type="InterPro" id="IPR028544">
    <property type="entry name" value="CASC3"/>
</dbReference>
<feature type="compositionally biased region" description="Polar residues" evidence="18">
    <location>
        <begin position="681"/>
        <end position="690"/>
    </location>
</feature>
<feature type="compositionally biased region" description="Polar residues" evidence="18">
    <location>
        <begin position="341"/>
        <end position="358"/>
    </location>
</feature>
<evidence type="ECO:0000256" key="17">
    <source>
        <dbReference type="ARBA" id="ARBA00023273"/>
    </source>
</evidence>
<dbReference type="GO" id="GO:0030425">
    <property type="term" value="C:dendrite"/>
    <property type="evidence" value="ECO:0007669"/>
    <property type="project" value="UniProtKB-SubCell"/>
</dbReference>
<feature type="compositionally biased region" description="Acidic residues" evidence="18">
    <location>
        <begin position="78"/>
        <end position="118"/>
    </location>
</feature>
<feature type="compositionally biased region" description="Basic and acidic residues" evidence="18">
    <location>
        <begin position="153"/>
        <end position="163"/>
    </location>
</feature>
<feature type="compositionally biased region" description="Polar residues" evidence="18">
    <location>
        <begin position="423"/>
        <end position="441"/>
    </location>
</feature>
<feature type="compositionally biased region" description="Low complexity" evidence="18">
    <location>
        <begin position="601"/>
        <end position="610"/>
    </location>
</feature>
<comment type="subcellular location">
    <subcellularLocation>
        <location evidence="2">Cell projection</location>
        <location evidence="2">Dendrite</location>
    </subcellularLocation>
    <subcellularLocation>
        <location evidence="1">Cytoplasm</location>
        <location evidence="1">Stress granule</location>
    </subcellularLocation>
    <subcellularLocation>
        <location evidence="4">Cytoplasm</location>
        <location evidence="4">Perinuclear region</location>
    </subcellularLocation>
    <subcellularLocation>
        <location evidence="3">Nucleus speckle</location>
    </subcellularLocation>
</comment>
<dbReference type="GO" id="GO:0000184">
    <property type="term" value="P:nuclear-transcribed mRNA catabolic process, nonsense-mediated decay"/>
    <property type="evidence" value="ECO:0007669"/>
    <property type="project" value="UniProtKB-KW"/>
</dbReference>
<dbReference type="GO" id="GO:0051028">
    <property type="term" value="P:mRNA transport"/>
    <property type="evidence" value="ECO:0007669"/>
    <property type="project" value="UniProtKB-KW"/>
</dbReference>
<evidence type="ECO:0000256" key="10">
    <source>
        <dbReference type="ARBA" id="ARBA00022728"/>
    </source>
</evidence>
<keyword evidence="7" id="KW-0813">Transport</keyword>
<feature type="region of interest" description="Disordered" evidence="18">
    <location>
        <begin position="1114"/>
        <end position="1143"/>
    </location>
</feature>
<dbReference type="GO" id="GO:0005681">
    <property type="term" value="C:spliceosomal complex"/>
    <property type="evidence" value="ECO:0007669"/>
    <property type="project" value="UniProtKB-KW"/>
</dbReference>
<name>A0AAV4HIH2_9GAST</name>
<evidence type="ECO:0000256" key="15">
    <source>
        <dbReference type="ARBA" id="ARBA00023187"/>
    </source>
</evidence>
<evidence type="ECO:0000256" key="4">
    <source>
        <dbReference type="ARBA" id="ARBA00004556"/>
    </source>
</evidence>
<dbReference type="Proteomes" id="UP000762676">
    <property type="component" value="Unassembled WGS sequence"/>
</dbReference>
<keyword evidence="17" id="KW-0966">Cell projection</keyword>
<dbReference type="PANTHER" id="PTHR13434">
    <property type="entry name" value="PROTEIN CASC3"/>
    <property type="match status" value="1"/>
</dbReference>
<feature type="compositionally biased region" description="Gly residues" evidence="18">
    <location>
        <begin position="397"/>
        <end position="417"/>
    </location>
</feature>
<dbReference type="PANTHER" id="PTHR13434:SF0">
    <property type="entry name" value="PROTEIN CASC3"/>
    <property type="match status" value="1"/>
</dbReference>
<evidence type="ECO:0000256" key="6">
    <source>
        <dbReference type="ARBA" id="ARBA00019964"/>
    </source>
</evidence>
<evidence type="ECO:0000256" key="5">
    <source>
        <dbReference type="ARBA" id="ARBA00009548"/>
    </source>
</evidence>
<dbReference type="GO" id="GO:0008380">
    <property type="term" value="P:RNA splicing"/>
    <property type="evidence" value="ECO:0007669"/>
    <property type="project" value="UniProtKB-KW"/>
</dbReference>
<reference evidence="20 21" key="1">
    <citation type="journal article" date="2021" name="Elife">
        <title>Chloroplast acquisition without the gene transfer in kleptoplastic sea slugs, Plakobranchus ocellatus.</title>
        <authorList>
            <person name="Maeda T."/>
            <person name="Takahashi S."/>
            <person name="Yoshida T."/>
            <person name="Shimamura S."/>
            <person name="Takaki Y."/>
            <person name="Nagai Y."/>
            <person name="Toyoda A."/>
            <person name="Suzuki Y."/>
            <person name="Arimoto A."/>
            <person name="Ishii H."/>
            <person name="Satoh N."/>
            <person name="Nishiyama T."/>
            <person name="Hasebe M."/>
            <person name="Maruyama T."/>
            <person name="Minagawa J."/>
            <person name="Obokata J."/>
            <person name="Shigenobu S."/>
        </authorList>
    </citation>
    <scope>NUCLEOTIDE SEQUENCE [LARGE SCALE GENOMIC DNA]</scope>
</reference>
<keyword evidence="14" id="KW-0866">Nonsense-mediated mRNA decay</keyword>
<feature type="compositionally biased region" description="Polar residues" evidence="18">
    <location>
        <begin position="1116"/>
        <end position="1125"/>
    </location>
</feature>
<dbReference type="GO" id="GO:0006417">
    <property type="term" value="P:regulation of translation"/>
    <property type="evidence" value="ECO:0007669"/>
    <property type="project" value="UniProtKB-KW"/>
</dbReference>
<evidence type="ECO:0000256" key="2">
    <source>
        <dbReference type="ARBA" id="ARBA00004279"/>
    </source>
</evidence>
<feature type="region of interest" description="Disordered" evidence="18">
    <location>
        <begin position="838"/>
        <end position="1063"/>
    </location>
</feature>
<evidence type="ECO:0000256" key="12">
    <source>
        <dbReference type="ARBA" id="ARBA00022845"/>
    </source>
</evidence>
<dbReference type="GO" id="GO:0048471">
    <property type="term" value="C:perinuclear region of cytoplasm"/>
    <property type="evidence" value="ECO:0007669"/>
    <property type="project" value="UniProtKB-SubCell"/>
</dbReference>
<dbReference type="InterPro" id="IPR018545">
    <property type="entry name" value="Btz_dom"/>
</dbReference>
<proteinExistence type="inferred from homology"/>
<organism evidence="20 21">
    <name type="scientific">Elysia marginata</name>
    <dbReference type="NCBI Taxonomy" id="1093978"/>
    <lineage>
        <taxon>Eukaryota</taxon>
        <taxon>Metazoa</taxon>
        <taxon>Spiralia</taxon>
        <taxon>Lophotrochozoa</taxon>
        <taxon>Mollusca</taxon>
        <taxon>Gastropoda</taxon>
        <taxon>Heterobranchia</taxon>
        <taxon>Euthyneura</taxon>
        <taxon>Panpulmonata</taxon>
        <taxon>Sacoglossa</taxon>
        <taxon>Placobranchoidea</taxon>
        <taxon>Plakobranchidae</taxon>
        <taxon>Elysia</taxon>
    </lineage>
</organism>
<feature type="compositionally biased region" description="Acidic residues" evidence="18">
    <location>
        <begin position="126"/>
        <end position="140"/>
    </location>
</feature>